<reference evidence="1" key="1">
    <citation type="submission" date="2021-02" db="EMBL/GenBank/DDBJ databases">
        <authorList>
            <person name="Nieuwenhuis M."/>
            <person name="Van De Peppel L.J.J."/>
        </authorList>
    </citation>
    <scope>NUCLEOTIDE SEQUENCE</scope>
    <source>
        <strain evidence="1">D49</strain>
    </source>
</reference>
<accession>A0A9P7KLN2</accession>
<evidence type="ECO:0000313" key="1">
    <source>
        <dbReference type="EMBL" id="KAG5651751.1"/>
    </source>
</evidence>
<keyword evidence="2" id="KW-1185">Reference proteome</keyword>
<comment type="caution">
    <text evidence="1">The sequence shown here is derived from an EMBL/GenBank/DDBJ whole genome shotgun (WGS) entry which is preliminary data.</text>
</comment>
<dbReference type="OrthoDB" id="3204049at2759"/>
<sequence>MHQEHNTPWNSLASHFQFFRDNPHLTPRRTGLFARNLPTQGKSLNHFARILSQTITTFSETERAKYHTTSFDAPTSGALFSDELRDRYPKYLNEENQRIEHWILRAKRGHGYGTFDGDLADILQILFNENQMKTIMMLVHHPQIPVHQLQTLSQGYDSGFSRVMEVGLAAYVMLNLFVATGTLQNGTYLESREYRQLVIMMTECMNSRSATQELRDHHFLGALPEDPVSGLPEFAISLRYGSQRVRAAYGMGGTGRGAVEVSYWDRRKF</sequence>
<name>A0A9P7KLN2_9AGAR</name>
<dbReference type="EMBL" id="JABCKI010000203">
    <property type="protein sequence ID" value="KAG5651751.1"/>
    <property type="molecule type" value="Genomic_DNA"/>
</dbReference>
<dbReference type="Proteomes" id="UP000717328">
    <property type="component" value="Unassembled WGS sequence"/>
</dbReference>
<organism evidence="1 2">
    <name type="scientific">Sphagnurus paluster</name>
    <dbReference type="NCBI Taxonomy" id="117069"/>
    <lineage>
        <taxon>Eukaryota</taxon>
        <taxon>Fungi</taxon>
        <taxon>Dikarya</taxon>
        <taxon>Basidiomycota</taxon>
        <taxon>Agaricomycotina</taxon>
        <taxon>Agaricomycetes</taxon>
        <taxon>Agaricomycetidae</taxon>
        <taxon>Agaricales</taxon>
        <taxon>Tricholomatineae</taxon>
        <taxon>Lyophyllaceae</taxon>
        <taxon>Sphagnurus</taxon>
    </lineage>
</organism>
<dbReference type="AlphaFoldDB" id="A0A9P7KLN2"/>
<gene>
    <name evidence="1" type="ORF">H0H81_007604</name>
</gene>
<reference evidence="1" key="2">
    <citation type="submission" date="2021-10" db="EMBL/GenBank/DDBJ databases">
        <title>Phylogenomics reveals ancestral predisposition of the termite-cultivated fungus Termitomyces towards a domesticated lifestyle.</title>
        <authorList>
            <person name="Auxier B."/>
            <person name="Grum-Grzhimaylo A."/>
            <person name="Cardenas M.E."/>
            <person name="Lodge J.D."/>
            <person name="Laessoe T."/>
            <person name="Pedersen O."/>
            <person name="Smith M.E."/>
            <person name="Kuyper T.W."/>
            <person name="Franco-Molano E.A."/>
            <person name="Baroni T.J."/>
            <person name="Aanen D.K."/>
        </authorList>
    </citation>
    <scope>NUCLEOTIDE SEQUENCE</scope>
    <source>
        <strain evidence="1">D49</strain>
    </source>
</reference>
<evidence type="ECO:0000313" key="2">
    <source>
        <dbReference type="Proteomes" id="UP000717328"/>
    </source>
</evidence>
<protein>
    <submittedName>
        <fullName evidence="1">Uncharacterized protein</fullName>
    </submittedName>
</protein>
<proteinExistence type="predicted"/>